<dbReference type="PANTHER" id="PTHR43806:SF11">
    <property type="entry name" value="CEREVISIN-RELATED"/>
    <property type="match status" value="1"/>
</dbReference>
<evidence type="ECO:0000256" key="1">
    <source>
        <dbReference type="ARBA" id="ARBA00011073"/>
    </source>
</evidence>
<evidence type="ECO:0000256" key="2">
    <source>
        <dbReference type="ARBA" id="ARBA00022670"/>
    </source>
</evidence>
<organism evidence="8 9">
    <name type="scientific">Deinococcus xinjiangensis</name>
    <dbReference type="NCBI Taxonomy" id="457454"/>
    <lineage>
        <taxon>Bacteria</taxon>
        <taxon>Thermotogati</taxon>
        <taxon>Deinococcota</taxon>
        <taxon>Deinococci</taxon>
        <taxon>Deinococcales</taxon>
        <taxon>Deinococcaceae</taxon>
        <taxon>Deinococcus</taxon>
    </lineage>
</organism>
<feature type="signal peptide" evidence="6">
    <location>
        <begin position="1"/>
        <end position="23"/>
    </location>
</feature>
<feature type="domain" description="Peptidase S8/S53" evidence="7">
    <location>
        <begin position="234"/>
        <end position="510"/>
    </location>
</feature>
<evidence type="ECO:0000256" key="6">
    <source>
        <dbReference type="SAM" id="SignalP"/>
    </source>
</evidence>
<evidence type="ECO:0000313" key="8">
    <source>
        <dbReference type="EMBL" id="GAA5503434.1"/>
    </source>
</evidence>
<evidence type="ECO:0000256" key="3">
    <source>
        <dbReference type="ARBA" id="ARBA00022801"/>
    </source>
</evidence>
<dbReference type="Proteomes" id="UP001458946">
    <property type="component" value="Unassembled WGS sequence"/>
</dbReference>
<proteinExistence type="inferred from homology"/>
<dbReference type="Pfam" id="PF00082">
    <property type="entry name" value="Peptidase_S8"/>
    <property type="match status" value="1"/>
</dbReference>
<comment type="similarity">
    <text evidence="1 5">Belongs to the peptidase S8 family.</text>
</comment>
<dbReference type="PANTHER" id="PTHR43806">
    <property type="entry name" value="PEPTIDASE S8"/>
    <property type="match status" value="1"/>
</dbReference>
<keyword evidence="6" id="KW-0732">Signal</keyword>
<feature type="chain" id="PRO_5047123228" description="Peptidase S8/S53 domain-containing protein" evidence="6">
    <location>
        <begin position="24"/>
        <end position="524"/>
    </location>
</feature>
<dbReference type="InterPro" id="IPR000209">
    <property type="entry name" value="Peptidase_S8/S53_dom"/>
</dbReference>
<evidence type="ECO:0000259" key="7">
    <source>
        <dbReference type="Pfam" id="PF00082"/>
    </source>
</evidence>
<sequence length="524" mass="53197">MKKSWWKALTLSLTCLSLNSALAVGGWPVSGSERAQAWLLAGGSVTIKAAAIPKLDAHTQAKGWLVQPTPVAGQLRLVAPANAPVGRVDLGFQGGTRLAVQVLAQSTLMAGQVQVLVNPKRSRAELERAIAPIGKVAAWEGLQDRSPCGFVLATVGLNSGVSVESALNFLSGLDPDLVWYPDPIAGWGSPSGVAQRTIAPTAKALGSFGYASGGAGQGLALRPTLGQAGSGNSGAGVTIAVLDTGFSPALDINHELTAPNDPRVRFANRVRPAVNAMIPLTDPNYAQLSAQAADFWEGHGTQVAILAAGSQSGVASGAWVQTVKVCGEGEGKASCNTKDVLRGICLALGSAPPEKLVLNLSLGGLAPTQGIHAALKWATDGGVVAAAAGGNKGLLGNPREYPAAFTEGVGSQVALPLLAVASATPKAMSAGGGKGGQSSQMLWGYSNFSTLGSYLTISALGEGINIGQPYLYSGTSFATPLVAGAAALELQHRTTQTTPAIVSSILGKSANVAGIKPLLRLNNF</sequence>
<keyword evidence="3 5" id="KW-0378">Hydrolase</keyword>
<keyword evidence="2 5" id="KW-0645">Protease</keyword>
<protein>
    <recommendedName>
        <fullName evidence="7">Peptidase S8/S53 domain-containing protein</fullName>
    </recommendedName>
</protein>
<dbReference type="RefSeq" id="WP_353543405.1">
    <property type="nucleotide sequence ID" value="NZ_BAABRN010000049.1"/>
</dbReference>
<evidence type="ECO:0000313" key="9">
    <source>
        <dbReference type="Proteomes" id="UP001458946"/>
    </source>
</evidence>
<keyword evidence="4 5" id="KW-0720">Serine protease</keyword>
<keyword evidence="9" id="KW-1185">Reference proteome</keyword>
<dbReference type="PRINTS" id="PR00723">
    <property type="entry name" value="SUBTILISIN"/>
</dbReference>
<dbReference type="PROSITE" id="PS00138">
    <property type="entry name" value="SUBTILASE_SER"/>
    <property type="match status" value="1"/>
</dbReference>
<reference evidence="8 9" key="1">
    <citation type="submission" date="2024-02" db="EMBL/GenBank/DDBJ databases">
        <title>Deinococcus xinjiangensis NBRC 107630.</title>
        <authorList>
            <person name="Ichikawa N."/>
            <person name="Katano-Makiyama Y."/>
            <person name="Hidaka K."/>
        </authorList>
    </citation>
    <scope>NUCLEOTIDE SEQUENCE [LARGE SCALE GENOMIC DNA]</scope>
    <source>
        <strain evidence="8 9">NBRC 107630</strain>
    </source>
</reference>
<accession>A0ABP9VDX0</accession>
<dbReference type="PROSITE" id="PS51892">
    <property type="entry name" value="SUBTILASE"/>
    <property type="match status" value="1"/>
</dbReference>
<name>A0ABP9VDX0_9DEIO</name>
<dbReference type="InterPro" id="IPR050131">
    <property type="entry name" value="Peptidase_S8_subtilisin-like"/>
</dbReference>
<feature type="active site" description="Charge relay system" evidence="5">
    <location>
        <position position="476"/>
    </location>
</feature>
<feature type="active site" description="Charge relay system" evidence="5">
    <location>
        <position position="243"/>
    </location>
</feature>
<evidence type="ECO:0000256" key="5">
    <source>
        <dbReference type="PROSITE-ProRule" id="PRU01240"/>
    </source>
</evidence>
<dbReference type="SUPFAM" id="SSF52743">
    <property type="entry name" value="Subtilisin-like"/>
    <property type="match status" value="1"/>
</dbReference>
<dbReference type="InterPro" id="IPR036852">
    <property type="entry name" value="Peptidase_S8/S53_dom_sf"/>
</dbReference>
<evidence type="ECO:0000256" key="4">
    <source>
        <dbReference type="ARBA" id="ARBA00022825"/>
    </source>
</evidence>
<dbReference type="InterPro" id="IPR023828">
    <property type="entry name" value="Peptidase_S8_Ser-AS"/>
</dbReference>
<dbReference type="Gene3D" id="3.40.50.200">
    <property type="entry name" value="Peptidase S8/S53 domain"/>
    <property type="match status" value="1"/>
</dbReference>
<gene>
    <name evidence="8" type="ORF">Dxin01_03192</name>
</gene>
<dbReference type="EMBL" id="BAABRN010000049">
    <property type="protein sequence ID" value="GAA5503434.1"/>
    <property type="molecule type" value="Genomic_DNA"/>
</dbReference>
<feature type="active site" description="Charge relay system" evidence="5">
    <location>
        <position position="299"/>
    </location>
</feature>
<dbReference type="InterPro" id="IPR015500">
    <property type="entry name" value="Peptidase_S8_subtilisin-rel"/>
</dbReference>
<comment type="caution">
    <text evidence="8">The sequence shown here is derived from an EMBL/GenBank/DDBJ whole genome shotgun (WGS) entry which is preliminary data.</text>
</comment>